<dbReference type="Proteomes" id="UP000760494">
    <property type="component" value="Unassembled WGS sequence"/>
</dbReference>
<accession>A0A5Q3DPD5</accession>
<gene>
    <name evidence="1" type="ORF">C2S_4138</name>
</gene>
<proteinExistence type="predicted"/>
<sequence length="81" mass="9338">MNTIAFQAQTRSKVRTPGNQAKVQKLVNELRENGIKVEIGHDEITFTTSPGSQHDWTAKHFQARMEKEGLWEDWKEGRLDS</sequence>
<evidence type="ECO:0000313" key="1">
    <source>
        <dbReference type="EMBL" id="VTT60490.1"/>
    </source>
</evidence>
<comment type="caution">
    <text evidence="1">The sequence shown here is derived from an EMBL/GenBank/DDBJ whole genome shotgun (WGS) entry which is preliminary data.</text>
</comment>
<protein>
    <submittedName>
        <fullName evidence="1">Uncharacterized protein</fullName>
    </submittedName>
</protein>
<dbReference type="AlphaFoldDB" id="A0A5Q3DPD5"/>
<name>A0A5Q3DPD5_FUSFU</name>
<evidence type="ECO:0000313" key="2">
    <source>
        <dbReference type="Proteomes" id="UP000760494"/>
    </source>
</evidence>
<reference evidence="1" key="1">
    <citation type="submission" date="2019-05" db="EMBL/GenBank/DDBJ databases">
        <authorList>
            <person name="Piombo E."/>
        </authorList>
    </citation>
    <scope>NUCLEOTIDE SEQUENCE</scope>
    <source>
        <strain evidence="1">C2S</strain>
    </source>
</reference>
<organism evidence="1 2">
    <name type="scientific">Fusarium fujikuroi</name>
    <name type="common">Bakanae and foot rot disease fungus</name>
    <name type="synonym">Gibberella fujikuroi</name>
    <dbReference type="NCBI Taxonomy" id="5127"/>
    <lineage>
        <taxon>Eukaryota</taxon>
        <taxon>Fungi</taxon>
        <taxon>Dikarya</taxon>
        <taxon>Ascomycota</taxon>
        <taxon>Pezizomycotina</taxon>
        <taxon>Sordariomycetes</taxon>
        <taxon>Hypocreomycetidae</taxon>
        <taxon>Hypocreales</taxon>
        <taxon>Nectriaceae</taxon>
        <taxon>Fusarium</taxon>
        <taxon>Fusarium fujikuroi species complex</taxon>
    </lineage>
</organism>
<dbReference type="EMBL" id="CABFJX010000046">
    <property type="protein sequence ID" value="VTT60490.1"/>
    <property type="molecule type" value="Genomic_DNA"/>
</dbReference>